<dbReference type="Proteomes" id="UP000324767">
    <property type="component" value="Unassembled WGS sequence"/>
</dbReference>
<name>A0A5M8PIA3_9LECA</name>
<proteinExistence type="predicted"/>
<evidence type="ECO:0000313" key="2">
    <source>
        <dbReference type="Proteomes" id="UP000324767"/>
    </source>
</evidence>
<gene>
    <name evidence="1" type="ORF">FRX48_07473</name>
</gene>
<accession>A0A5M8PIA3</accession>
<dbReference type="EMBL" id="VXIT01000012">
    <property type="protein sequence ID" value="KAA6409129.1"/>
    <property type="molecule type" value="Genomic_DNA"/>
</dbReference>
<comment type="caution">
    <text evidence="1">The sequence shown here is derived from an EMBL/GenBank/DDBJ whole genome shotgun (WGS) entry which is preliminary data.</text>
</comment>
<sequence length="109" mass="12227">MLLMIHSHIYTRATTPLNSSQPLILLQVSLVPSRLEGVEAESLFFAAYTQRFRTREPDVNGAILRNPLSALVITSAAKMLNRVILTTVAKQHREHVRPIKNPMEENGPV</sequence>
<protein>
    <submittedName>
        <fullName evidence="1">Uncharacterized protein</fullName>
    </submittedName>
</protein>
<evidence type="ECO:0000313" key="1">
    <source>
        <dbReference type="EMBL" id="KAA6409129.1"/>
    </source>
</evidence>
<organism evidence="1 2">
    <name type="scientific">Lasallia pustulata</name>
    <dbReference type="NCBI Taxonomy" id="136370"/>
    <lineage>
        <taxon>Eukaryota</taxon>
        <taxon>Fungi</taxon>
        <taxon>Dikarya</taxon>
        <taxon>Ascomycota</taxon>
        <taxon>Pezizomycotina</taxon>
        <taxon>Lecanoromycetes</taxon>
        <taxon>OSLEUM clade</taxon>
        <taxon>Umbilicariomycetidae</taxon>
        <taxon>Umbilicariales</taxon>
        <taxon>Umbilicariaceae</taxon>
        <taxon>Lasallia</taxon>
    </lineage>
</organism>
<dbReference type="AlphaFoldDB" id="A0A5M8PIA3"/>
<reference evidence="1 2" key="1">
    <citation type="submission" date="2019-09" db="EMBL/GenBank/DDBJ databases">
        <title>The hologenome of the rock-dwelling lichen Lasallia pustulata.</title>
        <authorList>
            <person name="Greshake Tzovaras B."/>
            <person name="Segers F."/>
            <person name="Bicker A."/>
            <person name="Dal Grande F."/>
            <person name="Otte J."/>
            <person name="Hankeln T."/>
            <person name="Schmitt I."/>
            <person name="Ebersberger I."/>
        </authorList>
    </citation>
    <scope>NUCLEOTIDE SEQUENCE [LARGE SCALE GENOMIC DNA]</scope>
    <source>
        <strain evidence="1">A1-1</strain>
    </source>
</reference>